<accession>A0A645ELS7</accession>
<dbReference type="AlphaFoldDB" id="A0A645ELS7"/>
<dbReference type="EMBL" id="VSSQ01048343">
    <property type="protein sequence ID" value="MPN02396.1"/>
    <property type="molecule type" value="Genomic_DNA"/>
</dbReference>
<name>A0A645ELS7_9ZZZZ</name>
<sequence>MLVVIHQLAYGRLRARHDLDQIKPRFLGFFQRDAGAHHTQLLAFLANQAHLAVSNLFVNHRLVVDVHTPPCFFRDVVFLRAVWRRSKEKNAGQSTRRFTYLRGLVCRDLRKIFAR</sequence>
<organism evidence="1">
    <name type="scientific">bioreactor metagenome</name>
    <dbReference type="NCBI Taxonomy" id="1076179"/>
    <lineage>
        <taxon>unclassified sequences</taxon>
        <taxon>metagenomes</taxon>
        <taxon>ecological metagenomes</taxon>
    </lineage>
</organism>
<comment type="caution">
    <text evidence="1">The sequence shown here is derived from an EMBL/GenBank/DDBJ whole genome shotgun (WGS) entry which is preliminary data.</text>
</comment>
<evidence type="ECO:0000313" key="1">
    <source>
        <dbReference type="EMBL" id="MPN02396.1"/>
    </source>
</evidence>
<reference evidence="1" key="1">
    <citation type="submission" date="2019-08" db="EMBL/GenBank/DDBJ databases">
        <authorList>
            <person name="Kucharzyk K."/>
            <person name="Murdoch R.W."/>
            <person name="Higgins S."/>
            <person name="Loffler F."/>
        </authorList>
    </citation>
    <scope>NUCLEOTIDE SEQUENCE</scope>
</reference>
<proteinExistence type="predicted"/>
<protein>
    <submittedName>
        <fullName evidence="1">Uncharacterized protein</fullName>
    </submittedName>
</protein>
<gene>
    <name evidence="1" type="ORF">SDC9_149612</name>
</gene>